<accession>A0A0F8WIJ5</accession>
<proteinExistence type="predicted"/>
<dbReference type="EMBL" id="LAZR01064863">
    <property type="protein sequence ID" value="KKK56697.1"/>
    <property type="molecule type" value="Genomic_DNA"/>
</dbReference>
<evidence type="ECO:0000313" key="1">
    <source>
        <dbReference type="EMBL" id="KKK56697.1"/>
    </source>
</evidence>
<evidence type="ECO:0008006" key="2">
    <source>
        <dbReference type="Google" id="ProtNLM"/>
    </source>
</evidence>
<organism evidence="1">
    <name type="scientific">marine sediment metagenome</name>
    <dbReference type="NCBI Taxonomy" id="412755"/>
    <lineage>
        <taxon>unclassified sequences</taxon>
        <taxon>metagenomes</taxon>
        <taxon>ecological metagenomes</taxon>
    </lineage>
</organism>
<comment type="caution">
    <text evidence="1">The sequence shown here is derived from an EMBL/GenBank/DDBJ whole genome shotgun (WGS) entry which is preliminary data.</text>
</comment>
<protein>
    <recommendedName>
        <fullName evidence="2">XRE family transcriptional regulator</fullName>
    </recommendedName>
</protein>
<gene>
    <name evidence="1" type="ORF">LCGC14_3061930</name>
</gene>
<name>A0A0F8WIJ5_9ZZZZ</name>
<dbReference type="AlphaFoldDB" id="A0A0F8WIJ5"/>
<reference evidence="1" key="1">
    <citation type="journal article" date="2015" name="Nature">
        <title>Complex archaea that bridge the gap between prokaryotes and eukaryotes.</title>
        <authorList>
            <person name="Spang A."/>
            <person name="Saw J.H."/>
            <person name="Jorgensen S.L."/>
            <person name="Zaremba-Niedzwiedzka K."/>
            <person name="Martijn J."/>
            <person name="Lind A.E."/>
            <person name="van Eijk R."/>
            <person name="Schleper C."/>
            <person name="Guy L."/>
            <person name="Ettema T.J."/>
        </authorList>
    </citation>
    <scope>NUCLEOTIDE SEQUENCE</scope>
</reference>
<sequence length="69" mass="8157">MPRRAKNERTRHWYAVRQGLLGARGDRDTVAQALGLHIRTIEKYEIGTPPDWYELALMGLAERWRKQRP</sequence>